<proteinExistence type="predicted"/>
<gene>
    <name evidence="1" type="ORF">B9T62_34630</name>
</gene>
<dbReference type="Proteomes" id="UP000249890">
    <property type="component" value="Chromosome"/>
</dbReference>
<keyword evidence="2" id="KW-1185">Reference proteome</keyword>
<reference evidence="1 2" key="1">
    <citation type="submission" date="2017-06" db="EMBL/GenBank/DDBJ databases">
        <title>Complete genome sequence of Paenibacillus donghaensis KCTC 13049T isolated from East Sea sediment, South Korea.</title>
        <authorList>
            <person name="Jung B.K."/>
            <person name="Hong S.-J."/>
            <person name="Shin J.-H."/>
        </authorList>
    </citation>
    <scope>NUCLEOTIDE SEQUENCE [LARGE SCALE GENOMIC DNA]</scope>
    <source>
        <strain evidence="1 2">KCTC 13049</strain>
    </source>
</reference>
<dbReference type="InterPro" id="IPR021508">
    <property type="entry name" value="Gp17-like"/>
</dbReference>
<organism evidence="1 2">
    <name type="scientific">Paenibacillus donghaensis</name>
    <dbReference type="NCBI Taxonomy" id="414771"/>
    <lineage>
        <taxon>Bacteria</taxon>
        <taxon>Bacillati</taxon>
        <taxon>Bacillota</taxon>
        <taxon>Bacilli</taxon>
        <taxon>Bacillales</taxon>
        <taxon>Paenibacillaceae</taxon>
        <taxon>Paenibacillus</taxon>
    </lineage>
</organism>
<dbReference type="Pfam" id="PF11367">
    <property type="entry name" value="Tail_completion_gp17"/>
    <property type="match status" value="1"/>
</dbReference>
<dbReference type="KEGG" id="pdh:B9T62_34630"/>
<dbReference type="AlphaFoldDB" id="A0A2Z2KVS8"/>
<protein>
    <recommendedName>
        <fullName evidence="3">DUF3168 domain-containing protein</fullName>
    </recommendedName>
</protein>
<accession>A0A2Z2KVS8</accession>
<name>A0A2Z2KVS8_9BACL</name>
<dbReference type="InterPro" id="IPR053745">
    <property type="entry name" value="Viral_Tail_Comp_sf"/>
</dbReference>
<evidence type="ECO:0000313" key="2">
    <source>
        <dbReference type="Proteomes" id="UP000249890"/>
    </source>
</evidence>
<dbReference type="RefSeq" id="WP_087919386.1">
    <property type="nucleotide sequence ID" value="NZ_CP021780.1"/>
</dbReference>
<dbReference type="Gene3D" id="3.30.2000.30">
    <property type="match status" value="1"/>
</dbReference>
<evidence type="ECO:0008006" key="3">
    <source>
        <dbReference type="Google" id="ProtNLM"/>
    </source>
</evidence>
<dbReference type="OrthoDB" id="2454603at2"/>
<dbReference type="EMBL" id="CP021780">
    <property type="protein sequence ID" value="ASA25421.1"/>
    <property type="molecule type" value="Genomic_DNA"/>
</dbReference>
<sequence>MIDLIPEVVSALRGRPELIDLLGGDYIWRHFVPEDYAEQFPRITFFEMINNDNRYAEDAADSSEIHFQVDVWHKAATAALGTEVDIAMKASGFARYSGADLFEEDTKIYHKALRYRTVRRYEED</sequence>
<evidence type="ECO:0000313" key="1">
    <source>
        <dbReference type="EMBL" id="ASA25421.1"/>
    </source>
</evidence>